<keyword evidence="2" id="KW-1185">Reference proteome</keyword>
<dbReference type="EMBL" id="AMQK01000014">
    <property type="protein sequence ID" value="EKS43870.1"/>
    <property type="molecule type" value="Genomic_DNA"/>
</dbReference>
<proteinExistence type="predicted"/>
<protein>
    <submittedName>
        <fullName evidence="1">Uncharacterized protein</fullName>
    </submittedName>
</protein>
<sequence>MISFFIKETRTKISIQAEKKQAITEEKSHGLKRSMFKKIYYLADDSSFNKHPNAIVKMKEKLAEALMSFKVCT</sequence>
<organism evidence="1 2">
    <name type="scientific">Bartonella bacilliformis INS</name>
    <dbReference type="NCBI Taxonomy" id="1206782"/>
    <lineage>
        <taxon>Bacteria</taxon>
        <taxon>Pseudomonadati</taxon>
        <taxon>Pseudomonadota</taxon>
        <taxon>Alphaproteobacteria</taxon>
        <taxon>Hyphomicrobiales</taxon>
        <taxon>Bartonellaceae</taxon>
        <taxon>Bartonella</taxon>
    </lineage>
</organism>
<evidence type="ECO:0000313" key="1">
    <source>
        <dbReference type="EMBL" id="EKS43870.1"/>
    </source>
</evidence>
<reference evidence="1 2" key="1">
    <citation type="journal article" date="2013" name="Genome Announc.">
        <title>Whole Genome Sequencing and Comparative Analysis of Bartonella bacilliformis Strain INS, the Causative Agent of Carrion's Disease.</title>
        <authorList>
            <person name="Tarazona D."/>
            <person name="Padilla C."/>
            <person name="Caceres O."/>
            <person name="Montenegro J.D."/>
            <person name="Bailon H."/>
            <person name="Ventura G."/>
            <person name="Mendoza G."/>
            <person name="Anaya E."/>
            <person name="Guio H."/>
        </authorList>
    </citation>
    <scope>NUCLEOTIDE SEQUENCE [LARGE SCALE GENOMIC DNA]</scope>
    <source>
        <strain evidence="1 2">INS</strain>
    </source>
</reference>
<name>A0ABN0IFT7_BARBA</name>
<comment type="caution">
    <text evidence="1">The sequence shown here is derived from an EMBL/GenBank/DDBJ whole genome shotgun (WGS) entry which is preliminary data.</text>
</comment>
<gene>
    <name evidence="1" type="ORF">BbINS_04011</name>
</gene>
<evidence type="ECO:0000313" key="2">
    <source>
        <dbReference type="Proteomes" id="UP000009359"/>
    </source>
</evidence>
<accession>A0ABN0IFT7</accession>
<dbReference type="Proteomes" id="UP000009359">
    <property type="component" value="Unassembled WGS sequence"/>
</dbReference>